<dbReference type="AlphaFoldDB" id="A0A2Z4FNB1"/>
<dbReference type="OrthoDB" id="5500590at2"/>
<proteinExistence type="predicted"/>
<sequence>MALLLDIPHVMTARALLERDRPAMPADGPSKDGGANRDSRWSFEQLRGQLVELCGGNASAALSFSARLIVQAQQADAPVAWVTAGESLFYAPDMLENGVDLGSLAIIWPRDVTQVLRGVDALLRSGGFGLVIVDISEGAKISLSQQNRLARMAERHEATVVFLRGTPLGQARAPRGDASQKRSKKTGSSALRVSLRVEASRARAPSGRFHCTLRALKDNRRAPGWTDKEVRRGTPGLR</sequence>
<evidence type="ECO:0000259" key="1">
    <source>
        <dbReference type="Pfam" id="PF00154"/>
    </source>
</evidence>
<dbReference type="Proteomes" id="UP000249799">
    <property type="component" value="Chromosome"/>
</dbReference>
<name>A0A2Z4FNB1_9DELT</name>
<feature type="domain" description="RecA-like N-terminal" evidence="1">
    <location>
        <begin position="47"/>
        <end position="134"/>
    </location>
</feature>
<accession>A0A2Z4FNB1</accession>
<dbReference type="Gene3D" id="3.40.50.300">
    <property type="entry name" value="P-loop containing nucleotide triphosphate hydrolases"/>
    <property type="match status" value="1"/>
</dbReference>
<dbReference type="SUPFAM" id="SSF52540">
    <property type="entry name" value="P-loop containing nucleoside triphosphate hydrolases"/>
    <property type="match status" value="1"/>
</dbReference>
<dbReference type="InterPro" id="IPR027417">
    <property type="entry name" value="P-loop_NTPase"/>
</dbReference>
<dbReference type="InterPro" id="IPR049428">
    <property type="entry name" value="RecA-like_N"/>
</dbReference>
<gene>
    <name evidence="2" type="ORF">DN745_12880</name>
</gene>
<protein>
    <recommendedName>
        <fullName evidence="1">RecA-like N-terminal domain-containing protein</fullName>
    </recommendedName>
</protein>
<reference evidence="2 3" key="1">
    <citation type="submission" date="2018-06" db="EMBL/GenBank/DDBJ databases">
        <title>Lujinxingia sediminis gen. nov. sp. nov., a new facultative anaerobic member of the class Deltaproteobacteria, and proposal of Lujinxingaceae fam. nov.</title>
        <authorList>
            <person name="Guo L.-Y."/>
            <person name="Li C.-M."/>
            <person name="Wang S."/>
            <person name="Du Z.-J."/>
        </authorList>
    </citation>
    <scope>NUCLEOTIDE SEQUENCE [LARGE SCALE GENOMIC DNA]</scope>
    <source>
        <strain evidence="2 3">FA350</strain>
    </source>
</reference>
<evidence type="ECO:0000313" key="2">
    <source>
        <dbReference type="EMBL" id="AWV90178.1"/>
    </source>
</evidence>
<organism evidence="2 3">
    <name type="scientific">Bradymonas sediminis</name>
    <dbReference type="NCBI Taxonomy" id="1548548"/>
    <lineage>
        <taxon>Bacteria</taxon>
        <taxon>Deltaproteobacteria</taxon>
        <taxon>Bradymonadales</taxon>
        <taxon>Bradymonadaceae</taxon>
        <taxon>Bradymonas</taxon>
    </lineage>
</organism>
<keyword evidence="3" id="KW-1185">Reference proteome</keyword>
<dbReference type="RefSeq" id="WP_111335416.1">
    <property type="nucleotide sequence ID" value="NZ_CP030032.1"/>
</dbReference>
<evidence type="ECO:0000313" key="3">
    <source>
        <dbReference type="Proteomes" id="UP000249799"/>
    </source>
</evidence>
<dbReference type="KEGG" id="bsed:DN745_12880"/>
<dbReference type="Pfam" id="PF00154">
    <property type="entry name" value="RecA_N"/>
    <property type="match status" value="1"/>
</dbReference>
<dbReference type="EMBL" id="CP030032">
    <property type="protein sequence ID" value="AWV90178.1"/>
    <property type="molecule type" value="Genomic_DNA"/>
</dbReference>